<sequence length="111" mass="12343">MLIGTRTLHVVRGESTVAMDVRVYVPEPTDGGAWSCRYEIDWPERARSFHSCGVDAFQALELALKMVGSELYASEHHKFGRLSWLQPGAGYGFPVAPAFRDCLIGEDKTLL</sequence>
<dbReference type="Proteomes" id="UP001181622">
    <property type="component" value="Unassembled WGS sequence"/>
</dbReference>
<name>A0ABU1DBJ9_9HYPH</name>
<keyword evidence="3" id="KW-1185">Reference proteome</keyword>
<proteinExistence type="predicted"/>
<dbReference type="InterPro" id="IPR054241">
    <property type="entry name" value="DUF6968"/>
</dbReference>
<evidence type="ECO:0000313" key="3">
    <source>
        <dbReference type="Proteomes" id="UP001181622"/>
    </source>
</evidence>
<dbReference type="EMBL" id="JADBEO010000003">
    <property type="protein sequence ID" value="MDR4305447.1"/>
    <property type="molecule type" value="Genomic_DNA"/>
</dbReference>
<accession>A0ABU1DBJ9</accession>
<evidence type="ECO:0000259" key="1">
    <source>
        <dbReference type="Pfam" id="PF22302"/>
    </source>
</evidence>
<gene>
    <name evidence="2" type="ORF">IHQ68_02265</name>
</gene>
<comment type="caution">
    <text evidence="2">The sequence shown here is derived from an EMBL/GenBank/DDBJ whole genome shotgun (WGS) entry which is preliminary data.</text>
</comment>
<dbReference type="RefSeq" id="WP_309388499.1">
    <property type="nucleotide sequence ID" value="NZ_JADBEO010000003.1"/>
</dbReference>
<reference evidence="2" key="1">
    <citation type="submission" date="2020-10" db="EMBL/GenBank/DDBJ databases">
        <authorList>
            <person name="Abbas A."/>
            <person name="Razzaq R."/>
            <person name="Waqas M."/>
            <person name="Abbas N."/>
            <person name="Nielsen T.K."/>
            <person name="Hansen L.H."/>
            <person name="Hussain S."/>
            <person name="Shahid M."/>
        </authorList>
    </citation>
    <scope>NUCLEOTIDE SEQUENCE</scope>
    <source>
        <strain evidence="2">S14</strain>
    </source>
</reference>
<dbReference type="Pfam" id="PF22302">
    <property type="entry name" value="DUF6968"/>
    <property type="match status" value="1"/>
</dbReference>
<feature type="domain" description="DUF6968" evidence="1">
    <location>
        <begin position="5"/>
        <end position="95"/>
    </location>
</feature>
<organism evidence="2 3">
    <name type="scientific">Chelatococcus sambhunathii</name>
    <dbReference type="NCBI Taxonomy" id="363953"/>
    <lineage>
        <taxon>Bacteria</taxon>
        <taxon>Pseudomonadati</taxon>
        <taxon>Pseudomonadota</taxon>
        <taxon>Alphaproteobacteria</taxon>
        <taxon>Hyphomicrobiales</taxon>
        <taxon>Chelatococcaceae</taxon>
        <taxon>Chelatococcus</taxon>
    </lineage>
</organism>
<protein>
    <recommendedName>
        <fullName evidence="1">DUF6968 domain-containing protein</fullName>
    </recommendedName>
</protein>
<evidence type="ECO:0000313" key="2">
    <source>
        <dbReference type="EMBL" id="MDR4305447.1"/>
    </source>
</evidence>